<keyword evidence="2" id="KW-1133">Transmembrane helix</keyword>
<gene>
    <name evidence="3" type="ORF">INT80_09130</name>
</gene>
<keyword evidence="2" id="KW-0472">Membrane</keyword>
<evidence type="ECO:0000256" key="2">
    <source>
        <dbReference type="SAM" id="Phobius"/>
    </source>
</evidence>
<accession>A0A930Y8S0</accession>
<feature type="compositionally biased region" description="Polar residues" evidence="1">
    <location>
        <begin position="40"/>
        <end position="60"/>
    </location>
</feature>
<feature type="region of interest" description="Disordered" evidence="1">
    <location>
        <begin position="1"/>
        <end position="137"/>
    </location>
</feature>
<feature type="compositionally biased region" description="Acidic residues" evidence="1">
    <location>
        <begin position="71"/>
        <end position="88"/>
    </location>
</feature>
<evidence type="ECO:0000313" key="3">
    <source>
        <dbReference type="EMBL" id="MBF4102727.1"/>
    </source>
</evidence>
<keyword evidence="2" id="KW-0812">Transmembrane</keyword>
<comment type="caution">
    <text evidence="3">The sequence shown here is derived from an EMBL/GenBank/DDBJ whole genome shotgun (WGS) entry which is preliminary data.</text>
</comment>
<organism evidence="3">
    <name type="scientific">Gallibacterium anatis</name>
    <dbReference type="NCBI Taxonomy" id="750"/>
    <lineage>
        <taxon>Bacteria</taxon>
        <taxon>Pseudomonadati</taxon>
        <taxon>Pseudomonadota</taxon>
        <taxon>Gammaproteobacteria</taxon>
        <taxon>Pasteurellales</taxon>
        <taxon>Pasteurellaceae</taxon>
        <taxon>Gallibacterium</taxon>
    </lineage>
</organism>
<reference evidence="3" key="1">
    <citation type="submission" date="2020-11" db="EMBL/GenBank/DDBJ databases">
        <title>Gallibacterium anatis 1637, full genome, WGS.</title>
        <authorList>
            <person name="Laishevtcev A.I."/>
            <person name="Yakimova E.A."/>
            <person name="Petkovich D."/>
            <person name="Stepanova T.V."/>
            <person name="Kalendr R.S."/>
            <person name="Rubalsky E.O."/>
            <person name="Zulkarneev E.R."/>
            <person name="Aleshkin A.V."/>
        </authorList>
    </citation>
    <scope>NUCLEOTIDE SEQUENCE</scope>
    <source>
        <strain evidence="3">1637</strain>
    </source>
</reference>
<evidence type="ECO:0000256" key="1">
    <source>
        <dbReference type="SAM" id="MobiDB-lite"/>
    </source>
</evidence>
<proteinExistence type="predicted"/>
<protein>
    <submittedName>
        <fullName evidence="3">Uncharacterized protein</fullName>
    </submittedName>
</protein>
<dbReference type="EMBL" id="JADION010000025">
    <property type="protein sequence ID" value="MBF4102727.1"/>
    <property type="molecule type" value="Genomic_DNA"/>
</dbReference>
<dbReference type="AlphaFoldDB" id="A0A930Y8S0"/>
<feature type="compositionally biased region" description="Basic and acidic residues" evidence="1">
    <location>
        <begin position="89"/>
        <end position="109"/>
    </location>
</feature>
<sequence length="199" mass="21419">MITDKDGNIIPADELADKGISINQGTGEVTFKPDAIADGSTISVHNENGDAQNPSKTVTETAPKDDHDADGSTDDVDQDDDNDGLADDVENKDPAHKPENGGKGLDPHNPDTNGDGVNDGDEDSDGDGVKNKDDNTPFLKTTQVKSCQTKMATVFVMILIPISMVMVSIMLMKKKQAQIRKIQIQMAHRMAIKTLIMMV</sequence>
<name>A0A930Y8S0_9PAST</name>
<feature type="transmembrane region" description="Helical" evidence="2">
    <location>
        <begin position="151"/>
        <end position="172"/>
    </location>
</feature>